<reference evidence="3" key="1">
    <citation type="journal article" date="2019" name="Plant Biotechnol. J.">
        <title>Genome sequencing of the Australian wild diploid species Gossypium australe highlights disease resistance and delayed gland morphogenesis.</title>
        <authorList>
            <person name="Cai Y."/>
            <person name="Cai X."/>
            <person name="Wang Q."/>
            <person name="Wang P."/>
            <person name="Zhang Y."/>
            <person name="Cai C."/>
            <person name="Xu Y."/>
            <person name="Wang K."/>
            <person name="Zhou Z."/>
            <person name="Wang C."/>
            <person name="Geng S."/>
            <person name="Li B."/>
            <person name="Dong Q."/>
            <person name="Hou Y."/>
            <person name="Wang H."/>
            <person name="Ai P."/>
            <person name="Liu Z."/>
            <person name="Yi F."/>
            <person name="Sun M."/>
            <person name="An G."/>
            <person name="Cheng J."/>
            <person name="Zhang Y."/>
            <person name="Shi Q."/>
            <person name="Xie Y."/>
            <person name="Shi X."/>
            <person name="Chang Y."/>
            <person name="Huang F."/>
            <person name="Chen Y."/>
            <person name="Hong S."/>
            <person name="Mi L."/>
            <person name="Sun Q."/>
            <person name="Zhang L."/>
            <person name="Zhou B."/>
            <person name="Peng R."/>
            <person name="Zhang X."/>
            <person name="Liu F."/>
        </authorList>
    </citation>
    <scope>NUCLEOTIDE SEQUENCE [LARGE SCALE GENOMIC DNA]</scope>
    <source>
        <strain evidence="3">cv. PA1801</strain>
    </source>
</reference>
<dbReference type="InterPro" id="IPR056924">
    <property type="entry name" value="SH3_Tf2-1"/>
</dbReference>
<dbReference type="SUPFAM" id="SSF53098">
    <property type="entry name" value="Ribonuclease H-like"/>
    <property type="match status" value="1"/>
</dbReference>
<dbReference type="OrthoDB" id="1929447at2759"/>
<gene>
    <name evidence="2" type="ORF">EPI10_024236</name>
</gene>
<dbReference type="PANTHER" id="PTHR45835">
    <property type="entry name" value="YALI0A06105P"/>
    <property type="match status" value="1"/>
</dbReference>
<comment type="caution">
    <text evidence="2">The sequence shown here is derived from an EMBL/GenBank/DDBJ whole genome shotgun (WGS) entry which is preliminary data.</text>
</comment>
<keyword evidence="3" id="KW-1185">Reference proteome</keyword>
<dbReference type="PANTHER" id="PTHR45835:SF99">
    <property type="entry name" value="CHROMO DOMAIN-CONTAINING PROTEIN-RELATED"/>
    <property type="match status" value="1"/>
</dbReference>
<dbReference type="Pfam" id="PF24626">
    <property type="entry name" value="SH3_Tf2-1"/>
    <property type="match status" value="1"/>
</dbReference>
<feature type="domain" description="Tf2-1-like SH3-like" evidence="1">
    <location>
        <begin position="173"/>
        <end position="213"/>
    </location>
</feature>
<name>A0A5B6VY47_9ROSI</name>
<dbReference type="GO" id="GO:0003676">
    <property type="term" value="F:nucleic acid binding"/>
    <property type="evidence" value="ECO:0007669"/>
    <property type="project" value="InterPro"/>
</dbReference>
<dbReference type="Gene3D" id="3.30.420.10">
    <property type="entry name" value="Ribonuclease H-like superfamily/Ribonuclease H"/>
    <property type="match status" value="1"/>
</dbReference>
<proteinExistence type="predicted"/>
<protein>
    <submittedName>
        <fullName evidence="2">DNA/RNA polymerases superfamily protein</fullName>
    </submittedName>
</protein>
<evidence type="ECO:0000313" key="2">
    <source>
        <dbReference type="EMBL" id="KAA3473895.1"/>
    </source>
</evidence>
<sequence>MTDFVSRLSLTPKKKDAILVIVDRLTKFAHLIPIKTDYSLKKLVELYIDEIARLHGVPLSIISIKTQGKLHEALGTKLNFNTHFYSQTDGQSERLIQILEDIWEKYLSLAEFAYNNNYQTSIKMAPYKALYGQKCRTLLYSFELSERKLVGTDLIRKQKKRLELIRDCLKINDKDFLKVSPLKKILRFDRKGKLSPRFIRPYEILKRIELLVYCNTPHPYSMSK</sequence>
<dbReference type="EMBL" id="SMMG02000005">
    <property type="protein sequence ID" value="KAA3473895.1"/>
    <property type="molecule type" value="Genomic_DNA"/>
</dbReference>
<organism evidence="2 3">
    <name type="scientific">Gossypium australe</name>
    <dbReference type="NCBI Taxonomy" id="47621"/>
    <lineage>
        <taxon>Eukaryota</taxon>
        <taxon>Viridiplantae</taxon>
        <taxon>Streptophyta</taxon>
        <taxon>Embryophyta</taxon>
        <taxon>Tracheophyta</taxon>
        <taxon>Spermatophyta</taxon>
        <taxon>Magnoliopsida</taxon>
        <taxon>eudicotyledons</taxon>
        <taxon>Gunneridae</taxon>
        <taxon>Pentapetalae</taxon>
        <taxon>rosids</taxon>
        <taxon>malvids</taxon>
        <taxon>Malvales</taxon>
        <taxon>Malvaceae</taxon>
        <taxon>Malvoideae</taxon>
        <taxon>Gossypium</taxon>
    </lineage>
</organism>
<dbReference type="AlphaFoldDB" id="A0A5B6VY47"/>
<dbReference type="InterPro" id="IPR012337">
    <property type="entry name" value="RNaseH-like_sf"/>
</dbReference>
<evidence type="ECO:0000313" key="3">
    <source>
        <dbReference type="Proteomes" id="UP000325315"/>
    </source>
</evidence>
<accession>A0A5B6VY47</accession>
<evidence type="ECO:0000259" key="1">
    <source>
        <dbReference type="Pfam" id="PF24626"/>
    </source>
</evidence>
<dbReference type="InterPro" id="IPR036397">
    <property type="entry name" value="RNaseH_sf"/>
</dbReference>
<dbReference type="Proteomes" id="UP000325315">
    <property type="component" value="Unassembled WGS sequence"/>
</dbReference>